<gene>
    <name evidence="2" type="ORF">EZS26_002484</name>
</gene>
<reference evidence="2 3" key="1">
    <citation type="submission" date="2019-03" db="EMBL/GenBank/DDBJ databases">
        <title>Single cell metagenomics reveals metabolic interactions within the superorganism composed of flagellate Streblomastix strix and complex community of Bacteroidetes bacteria on its surface.</title>
        <authorList>
            <person name="Treitli S.C."/>
            <person name="Kolisko M."/>
            <person name="Husnik F."/>
            <person name="Keeling P."/>
            <person name="Hampl V."/>
        </authorList>
    </citation>
    <scope>NUCLEOTIDE SEQUENCE [LARGE SCALE GENOMIC DNA]</scope>
    <source>
        <strain evidence="2">St1</strain>
    </source>
</reference>
<protein>
    <recommendedName>
        <fullName evidence="1">Transposase IS200-like domain-containing protein</fullName>
    </recommendedName>
</protein>
<dbReference type="InterPro" id="IPR002686">
    <property type="entry name" value="Transposase_17"/>
</dbReference>
<comment type="caution">
    <text evidence="2">The sequence shown here is derived from an EMBL/GenBank/DDBJ whole genome shotgun (WGS) entry which is preliminary data.</text>
</comment>
<dbReference type="GO" id="GO:0004803">
    <property type="term" value="F:transposase activity"/>
    <property type="evidence" value="ECO:0007669"/>
    <property type="project" value="InterPro"/>
</dbReference>
<dbReference type="EMBL" id="SNRX01000020">
    <property type="protein sequence ID" value="KAA6301395.1"/>
    <property type="molecule type" value="Genomic_DNA"/>
</dbReference>
<proteinExistence type="predicted"/>
<dbReference type="PANTHER" id="PTHR33360">
    <property type="entry name" value="TRANSPOSASE FOR INSERTION SEQUENCE ELEMENT IS200"/>
    <property type="match status" value="1"/>
</dbReference>
<dbReference type="GO" id="GO:0003677">
    <property type="term" value="F:DNA binding"/>
    <property type="evidence" value="ECO:0007669"/>
    <property type="project" value="InterPro"/>
</dbReference>
<evidence type="ECO:0000259" key="1">
    <source>
        <dbReference type="SMART" id="SM01321"/>
    </source>
</evidence>
<dbReference type="Pfam" id="PF01797">
    <property type="entry name" value="Y1_Tnp"/>
    <property type="match status" value="1"/>
</dbReference>
<name>A0A5M8NZ23_9BACT</name>
<feature type="domain" description="Transposase IS200-like" evidence="1">
    <location>
        <begin position="3"/>
        <end position="118"/>
    </location>
</feature>
<dbReference type="PANTHER" id="PTHR33360:SF2">
    <property type="entry name" value="TRANSPOSASE FOR INSERTION SEQUENCE ELEMENT IS200"/>
    <property type="match status" value="1"/>
</dbReference>
<dbReference type="SMART" id="SM01321">
    <property type="entry name" value="Y1_Tnp"/>
    <property type="match status" value="1"/>
</dbReference>
<evidence type="ECO:0000313" key="3">
    <source>
        <dbReference type="Proteomes" id="UP000324575"/>
    </source>
</evidence>
<evidence type="ECO:0000313" key="2">
    <source>
        <dbReference type="EMBL" id="KAA6301395.1"/>
    </source>
</evidence>
<dbReference type="InterPro" id="IPR036515">
    <property type="entry name" value="Transposase_17_sf"/>
</dbReference>
<organism evidence="2 3">
    <name type="scientific">Candidatus Ordinivivax streblomastigis</name>
    <dbReference type="NCBI Taxonomy" id="2540710"/>
    <lineage>
        <taxon>Bacteria</taxon>
        <taxon>Pseudomonadati</taxon>
        <taxon>Bacteroidota</taxon>
        <taxon>Bacteroidia</taxon>
        <taxon>Bacteroidales</taxon>
        <taxon>Candidatus Ordinivivax</taxon>
    </lineage>
</organism>
<sequence>MSYVRIWVHVVFSIKRRYFKTLEMPGMDILREHIRSQCTRKEIYLDSVNGYLDHLHLLISLGKQQSIADVVHSIKGEASFWANKQQLFRHKLQWQDDYWAVSVSESQVSRVRNYIVLQQRHHQRKTFADEETEFLEKYGWTKIQDKNENI</sequence>
<dbReference type="AlphaFoldDB" id="A0A5M8NZ23"/>
<accession>A0A5M8NZ23</accession>
<dbReference type="SUPFAM" id="SSF143422">
    <property type="entry name" value="Transposase IS200-like"/>
    <property type="match status" value="1"/>
</dbReference>
<dbReference type="GO" id="GO:0006313">
    <property type="term" value="P:DNA transposition"/>
    <property type="evidence" value="ECO:0007669"/>
    <property type="project" value="InterPro"/>
</dbReference>
<dbReference type="Gene3D" id="3.30.70.1290">
    <property type="entry name" value="Transposase IS200-like"/>
    <property type="match status" value="1"/>
</dbReference>
<dbReference type="Proteomes" id="UP000324575">
    <property type="component" value="Unassembled WGS sequence"/>
</dbReference>